<evidence type="ECO:0000313" key="8">
    <source>
        <dbReference type="Proteomes" id="UP000192223"/>
    </source>
</evidence>
<keyword evidence="6" id="KW-0496">Mitochondrion</keyword>
<organism evidence="8 9">
    <name type="scientific">Agrilus planipennis</name>
    <name type="common">Emerald ash borer</name>
    <name type="synonym">Agrilus marcopoli</name>
    <dbReference type="NCBI Taxonomy" id="224129"/>
    <lineage>
        <taxon>Eukaryota</taxon>
        <taxon>Metazoa</taxon>
        <taxon>Ecdysozoa</taxon>
        <taxon>Arthropoda</taxon>
        <taxon>Hexapoda</taxon>
        <taxon>Insecta</taxon>
        <taxon>Pterygota</taxon>
        <taxon>Neoptera</taxon>
        <taxon>Endopterygota</taxon>
        <taxon>Coleoptera</taxon>
        <taxon>Polyphaga</taxon>
        <taxon>Elateriformia</taxon>
        <taxon>Buprestoidea</taxon>
        <taxon>Buprestidae</taxon>
        <taxon>Agrilinae</taxon>
        <taxon>Agrilus</taxon>
    </lineage>
</organism>
<keyword evidence="8" id="KW-1185">Reference proteome</keyword>
<dbReference type="AlphaFoldDB" id="A0A1W4X9G8"/>
<evidence type="ECO:0000256" key="4">
    <source>
        <dbReference type="ARBA" id="ARBA00022787"/>
    </source>
</evidence>
<dbReference type="PANTHER" id="PTHR21508:SF5">
    <property type="entry name" value="MITOGUARDIN"/>
    <property type="match status" value="1"/>
</dbReference>
<reference evidence="9" key="1">
    <citation type="submission" date="2025-08" db="UniProtKB">
        <authorList>
            <consortium name="RefSeq"/>
        </authorList>
    </citation>
    <scope>IDENTIFICATION</scope>
    <source>
        <tissue evidence="9">Entire body</tissue>
    </source>
</reference>
<dbReference type="Pfam" id="PF10265">
    <property type="entry name" value="Miga"/>
    <property type="match status" value="1"/>
</dbReference>
<dbReference type="Proteomes" id="UP000192223">
    <property type="component" value="Unplaced"/>
</dbReference>
<keyword evidence="7" id="KW-0472">Membrane</keyword>
<comment type="similarity">
    <text evidence="2">Belongs to the mitoguardin family.</text>
</comment>
<gene>
    <name evidence="9" type="primary">LOC108742191</name>
</gene>
<dbReference type="GeneID" id="108742191"/>
<accession>A0A1W4X9G8</accession>
<dbReference type="OrthoDB" id="8880065at2759"/>
<evidence type="ECO:0000313" key="9">
    <source>
        <dbReference type="RefSeq" id="XP_018332761.1"/>
    </source>
</evidence>
<proteinExistence type="inferred from homology"/>
<protein>
    <submittedName>
        <fullName evidence="9">Mitoguardin</fullName>
    </submittedName>
</protein>
<evidence type="ECO:0000256" key="7">
    <source>
        <dbReference type="ARBA" id="ARBA00023136"/>
    </source>
</evidence>
<sequence>MPIIIHLESIGKHFRNLTHFIPGGFSLTTKQKVVILSVASSVALLGVLAKYMRRKRQIVDPMKLKKQYSRRVRNSGLKSPNGDVVSLASSTRRSGAYYDRISATRQNSVLGVTSEKGSVASGSGMKAIASTCVINEAGDGTRLTPQQLGVMGMEALETSINYWEDALAAYRSQETSGDGALAVLGPEETAFCKDLQQLLESALELQEKSELLFLDERSVLFKAGSGTHPSDPGVETEASGGESFASAQDQVADLREFEEFSDFFADLEQLPLYQSALRQLEEGGIPCRTLRTELVRCGSDGEYLAKLHCLRLAFQLMFKNPSTYLWFADTGRQILAELLMFADKDPKEFIIGYEKMLIFLSEHGNWRILEEELSAKGVKALTFYDVVLDYILMDAFEDLEAPPSSVTAVVQNRWLSNGFKETALTTAVWSVLKAKRRMLKFPNGFMAHFYTLSEQLSPLFAWGFLGPDENLKDICMYFKEQVLGFLSDIFNFQKCKFTTEEELASDVLIHVKKRAENVCRRFYVQA</sequence>
<dbReference type="PANTHER" id="PTHR21508">
    <property type="entry name" value="MITOGUARDIN"/>
    <property type="match status" value="1"/>
</dbReference>
<dbReference type="KEGG" id="apln:108742191"/>
<dbReference type="GO" id="GO:0008053">
    <property type="term" value="P:mitochondrial fusion"/>
    <property type="evidence" value="ECO:0007669"/>
    <property type="project" value="InterPro"/>
</dbReference>
<evidence type="ECO:0000256" key="5">
    <source>
        <dbReference type="ARBA" id="ARBA00022989"/>
    </source>
</evidence>
<keyword evidence="3" id="KW-0812">Transmembrane</keyword>
<name>A0A1W4X9G8_AGRPL</name>
<evidence type="ECO:0000256" key="1">
    <source>
        <dbReference type="ARBA" id="ARBA00004294"/>
    </source>
</evidence>
<dbReference type="STRING" id="224129.A0A1W4X9G8"/>
<comment type="subcellular location">
    <subcellularLocation>
        <location evidence="1">Mitochondrion outer membrane</location>
    </subcellularLocation>
</comment>
<keyword evidence="4" id="KW-1000">Mitochondrion outer membrane</keyword>
<evidence type="ECO:0000256" key="6">
    <source>
        <dbReference type="ARBA" id="ARBA00023128"/>
    </source>
</evidence>
<dbReference type="FunCoup" id="A0A1W4X9G8">
    <property type="interactions" value="1645"/>
</dbReference>
<dbReference type="GO" id="GO:0005741">
    <property type="term" value="C:mitochondrial outer membrane"/>
    <property type="evidence" value="ECO:0007669"/>
    <property type="project" value="UniProtKB-SubCell"/>
</dbReference>
<evidence type="ECO:0000256" key="2">
    <source>
        <dbReference type="ARBA" id="ARBA00008969"/>
    </source>
</evidence>
<evidence type="ECO:0000256" key="3">
    <source>
        <dbReference type="ARBA" id="ARBA00022692"/>
    </source>
</evidence>
<dbReference type="InParanoid" id="A0A1W4X9G8"/>
<keyword evidence="5" id="KW-1133">Transmembrane helix</keyword>
<dbReference type="InterPro" id="IPR019392">
    <property type="entry name" value="Miga"/>
</dbReference>
<dbReference type="RefSeq" id="XP_018332761.1">
    <property type="nucleotide sequence ID" value="XM_018477259.2"/>
</dbReference>